<accession>A0A160NYJ1</accession>
<evidence type="ECO:0000313" key="2">
    <source>
        <dbReference type="EMBL" id="BAU83979.1"/>
    </source>
</evidence>
<name>A0A160NYJ1_STRLU</name>
<feature type="region of interest" description="Disordered" evidence="1">
    <location>
        <begin position="55"/>
        <end position="79"/>
    </location>
</feature>
<keyword evidence="3" id="KW-1185">Reference proteome</keyword>
<organism evidence="2 3">
    <name type="scientific">Streptomyces laurentii</name>
    <dbReference type="NCBI Taxonomy" id="39478"/>
    <lineage>
        <taxon>Bacteria</taxon>
        <taxon>Bacillati</taxon>
        <taxon>Actinomycetota</taxon>
        <taxon>Actinomycetes</taxon>
        <taxon>Kitasatosporales</taxon>
        <taxon>Streptomycetaceae</taxon>
        <taxon>Streptomyces</taxon>
    </lineage>
</organism>
<sequence length="79" mass="9378">MRDERHGRRHDERHGLRLSDDELKPFVQYPHRYADHDPDLFALLEVGDPERPAYVSLRRDPEPGLDISAYRRPFTDRPG</sequence>
<reference evidence="2 3" key="1">
    <citation type="journal article" date="2016" name="Genome Announc.">
        <title>Complete Genome Sequence of Thiostrepton-Producing Streptomyces laurentii ATCC 31255.</title>
        <authorList>
            <person name="Doi K."/>
            <person name="Fujino Y."/>
            <person name="Nagayoshi Y."/>
            <person name="Ohshima T."/>
            <person name="Ogata S."/>
        </authorList>
    </citation>
    <scope>NUCLEOTIDE SEQUENCE [LARGE SCALE GENOMIC DNA]</scope>
    <source>
        <strain evidence="2 3">ATCC 31255</strain>
    </source>
</reference>
<proteinExistence type="predicted"/>
<dbReference type="Proteomes" id="UP000217676">
    <property type="component" value="Chromosome"/>
</dbReference>
<protein>
    <submittedName>
        <fullName evidence="2">Uncharacterized protein</fullName>
    </submittedName>
</protein>
<evidence type="ECO:0000256" key="1">
    <source>
        <dbReference type="SAM" id="MobiDB-lite"/>
    </source>
</evidence>
<dbReference type="EMBL" id="AP017424">
    <property type="protein sequence ID" value="BAU83979.1"/>
    <property type="molecule type" value="Genomic_DNA"/>
</dbReference>
<gene>
    <name evidence="2" type="ORF">SLA_3065</name>
</gene>
<dbReference type="KEGG" id="slau:SLA_3065"/>
<evidence type="ECO:0000313" key="3">
    <source>
        <dbReference type="Proteomes" id="UP000217676"/>
    </source>
</evidence>
<dbReference type="AlphaFoldDB" id="A0A160NYJ1"/>